<dbReference type="EMBL" id="CAJVPT010000222">
    <property type="protein sequence ID" value="CAG8440897.1"/>
    <property type="molecule type" value="Genomic_DNA"/>
</dbReference>
<reference evidence="1" key="1">
    <citation type="submission" date="2021-06" db="EMBL/GenBank/DDBJ databases">
        <authorList>
            <person name="Kallberg Y."/>
            <person name="Tangrot J."/>
            <person name="Rosling A."/>
        </authorList>
    </citation>
    <scope>NUCLEOTIDE SEQUENCE</scope>
    <source>
        <strain evidence="1">CL356</strain>
    </source>
</reference>
<proteinExistence type="predicted"/>
<keyword evidence="2" id="KW-1185">Reference proteome</keyword>
<evidence type="ECO:0000313" key="2">
    <source>
        <dbReference type="Proteomes" id="UP000789525"/>
    </source>
</evidence>
<dbReference type="Proteomes" id="UP000789525">
    <property type="component" value="Unassembled WGS sequence"/>
</dbReference>
<protein>
    <submittedName>
        <fullName evidence="1">10328_t:CDS:1</fullName>
    </submittedName>
</protein>
<sequence>MDGGKENEIHLAGEYEKPSTASSIGTIYSIEQREQEERAIKEDIDMIGQAMGELKNDMKSVIKELSILSSNVEQLSTQIRKSRTGIDVGSANSAIDSAVDMYQVQRIEYSDLKDPEDTKDIVRGDHKKIVKKSWRGLEVACKRIHSIEKNDTPLYQKTRTELAILTLLGQCNYIIYFHGLSRVDSQDVMVFEWAKEGNLKYFYENFFLDSKMQLKLARDIFSGLYFIHNSNILHHDVRCENILITEDKVAKITNFELARNVEEASRPVRNLSTYVRWLAPEKMNGNRYTHQCEMFRNYMKNMYPRALRHKSFAKNTQMKNFRALVWVHRICLMSTTV</sequence>
<name>A0ACA9JXF5_9GLOM</name>
<organism evidence="1 2">
    <name type="scientific">Acaulospora colombiana</name>
    <dbReference type="NCBI Taxonomy" id="27376"/>
    <lineage>
        <taxon>Eukaryota</taxon>
        <taxon>Fungi</taxon>
        <taxon>Fungi incertae sedis</taxon>
        <taxon>Mucoromycota</taxon>
        <taxon>Glomeromycotina</taxon>
        <taxon>Glomeromycetes</taxon>
        <taxon>Diversisporales</taxon>
        <taxon>Acaulosporaceae</taxon>
        <taxon>Acaulospora</taxon>
    </lineage>
</organism>
<accession>A0ACA9JXF5</accession>
<evidence type="ECO:0000313" key="1">
    <source>
        <dbReference type="EMBL" id="CAG8440897.1"/>
    </source>
</evidence>
<gene>
    <name evidence="1" type="ORF">ACOLOM_LOCUS218</name>
</gene>
<comment type="caution">
    <text evidence="1">The sequence shown here is derived from an EMBL/GenBank/DDBJ whole genome shotgun (WGS) entry which is preliminary data.</text>
</comment>